<keyword evidence="3" id="KW-1185">Reference proteome</keyword>
<accession>A0A2T3NZ07</accession>
<reference evidence="2 3" key="1">
    <citation type="submission" date="2018-01" db="EMBL/GenBank/DDBJ databases">
        <title>Whole genome sequencing of Histamine producing bacteria.</title>
        <authorList>
            <person name="Butler K."/>
        </authorList>
    </citation>
    <scope>NUCLEOTIDE SEQUENCE [LARGE SCALE GENOMIC DNA]</scope>
    <source>
        <strain evidence="2 3">DSM 100436</strain>
    </source>
</reference>
<comment type="caution">
    <text evidence="2">The sequence shown here is derived from an EMBL/GenBank/DDBJ whole genome shotgun (WGS) entry which is preliminary data.</text>
</comment>
<keyword evidence="1" id="KW-1133">Transmembrane helix</keyword>
<evidence type="ECO:0000313" key="3">
    <source>
        <dbReference type="Proteomes" id="UP000241771"/>
    </source>
</evidence>
<dbReference type="EMBL" id="PYMA01000002">
    <property type="protein sequence ID" value="PSW21507.1"/>
    <property type="molecule type" value="Genomic_DNA"/>
</dbReference>
<keyword evidence="1" id="KW-0812">Transmembrane</keyword>
<evidence type="ECO:0000256" key="1">
    <source>
        <dbReference type="SAM" id="Phobius"/>
    </source>
</evidence>
<dbReference type="Proteomes" id="UP000241771">
    <property type="component" value="Unassembled WGS sequence"/>
</dbReference>
<protein>
    <submittedName>
        <fullName evidence="2">Uncharacterized protein</fullName>
    </submittedName>
</protein>
<gene>
    <name evidence="2" type="ORF">C9I98_06180</name>
</gene>
<keyword evidence="1" id="KW-0472">Membrane</keyword>
<organism evidence="2 3">
    <name type="scientific">Photobacterium sanctipauli</name>
    <dbReference type="NCBI Taxonomy" id="1342794"/>
    <lineage>
        <taxon>Bacteria</taxon>
        <taxon>Pseudomonadati</taxon>
        <taxon>Pseudomonadota</taxon>
        <taxon>Gammaproteobacteria</taxon>
        <taxon>Vibrionales</taxon>
        <taxon>Vibrionaceae</taxon>
        <taxon>Photobacterium</taxon>
    </lineage>
</organism>
<dbReference type="AlphaFoldDB" id="A0A2T3NZ07"/>
<sequence length="140" mass="15605">MLLTNFCYSMNKFISETRTLTQRALLSLALVIVLVSACIFASSQLVLVNAGPQPEQNNWLSEYQPDGAGDDQPFSGICSKTEQLVRIHTQGECENLFVFSVGSVLILAAVTSILVFYARALFYPKPTSRRLHLRLCVFLE</sequence>
<name>A0A2T3NZ07_9GAMM</name>
<feature type="transmembrane region" description="Helical" evidence="1">
    <location>
        <begin position="96"/>
        <end position="122"/>
    </location>
</feature>
<proteinExistence type="predicted"/>
<evidence type="ECO:0000313" key="2">
    <source>
        <dbReference type="EMBL" id="PSW21507.1"/>
    </source>
</evidence>